<evidence type="ECO:0000256" key="8">
    <source>
        <dbReference type="ARBA" id="ARBA00022985"/>
    </source>
</evidence>
<dbReference type="InterPro" id="IPR050748">
    <property type="entry name" value="Glycosyltrans_8_dom-fam"/>
</dbReference>
<keyword evidence="5 10" id="KW-0808">Transferase</keyword>
<dbReference type="Proteomes" id="UP000184404">
    <property type="component" value="Unassembled WGS sequence"/>
</dbReference>
<sequence length="316" mass="37333">MDVEKMIRKEYVYGEKQGDNTIHIAFGLDKSYVRPLGVMMTSILTYNKSVCFHVFIDEIEDNDLRRLESTVEKYHACCYCYIVNPEIFKDFPQTFGWHTAMYFRFLAFEHCYLKGIRRLLYLDADMLCMGNLRELYFMSLEGKEIAAVKDPGLPEGRLKRIDFTGDGYFNSGMLMVDLCAWHDNKNFDTAISMLQKTPERFEAPDQDVLNLLYADKVYWAGKRYNQENNVEDIYPENTVIVHYTSTPKPWLAWYYCSGKNFWQQCSDMSEWSDVPIIQNPRTVREKRLLSRTCFKKGNFWQGIIWYCRYLSSKISA</sequence>
<dbReference type="EMBL" id="FQUG01000005">
    <property type="protein sequence ID" value="SHE94309.1"/>
    <property type="molecule type" value="Genomic_DNA"/>
</dbReference>
<dbReference type="OrthoDB" id="9798746at2"/>
<dbReference type="Pfam" id="PF08437">
    <property type="entry name" value="Glyco_transf_8C"/>
    <property type="match status" value="1"/>
</dbReference>
<evidence type="ECO:0000256" key="5">
    <source>
        <dbReference type="ARBA" id="ARBA00022679"/>
    </source>
</evidence>
<evidence type="ECO:0000313" key="11">
    <source>
        <dbReference type="Proteomes" id="UP000184404"/>
    </source>
</evidence>
<reference evidence="10 11" key="1">
    <citation type="submission" date="2016-11" db="EMBL/GenBank/DDBJ databases">
        <authorList>
            <person name="Jaros S."/>
            <person name="Januszkiewicz K."/>
            <person name="Wedrychowicz H."/>
        </authorList>
    </citation>
    <scope>NUCLEOTIDE SEQUENCE [LARGE SCALE GENOMIC DNA]</scope>
    <source>
        <strain evidence="10 11">DSM 10502</strain>
    </source>
</reference>
<keyword evidence="11" id="KW-1185">Reference proteome</keyword>
<comment type="pathway">
    <text evidence="2">Bacterial outer membrane biogenesis; LPS core biosynthesis.</text>
</comment>
<evidence type="ECO:0000259" key="9">
    <source>
        <dbReference type="Pfam" id="PF08437"/>
    </source>
</evidence>
<evidence type="ECO:0000256" key="6">
    <source>
        <dbReference type="ARBA" id="ARBA00022723"/>
    </source>
</evidence>
<dbReference type="GO" id="GO:0046872">
    <property type="term" value="F:metal ion binding"/>
    <property type="evidence" value="ECO:0007669"/>
    <property type="project" value="UniProtKB-KW"/>
</dbReference>
<comment type="cofactor">
    <cofactor evidence="1">
        <name>Mg(2+)</name>
        <dbReference type="ChEBI" id="CHEBI:18420"/>
    </cofactor>
</comment>
<dbReference type="InterPro" id="IPR029044">
    <property type="entry name" value="Nucleotide-diphossugar_trans"/>
</dbReference>
<dbReference type="InterPro" id="IPR013645">
    <property type="entry name" value="Glyco_transf_8N"/>
</dbReference>
<dbReference type="PANTHER" id="PTHR13778:SF47">
    <property type="entry name" value="LIPOPOLYSACCHARIDE 1,3-GALACTOSYLTRANSFERASE"/>
    <property type="match status" value="1"/>
</dbReference>
<evidence type="ECO:0000313" key="10">
    <source>
        <dbReference type="EMBL" id="SHE94309.1"/>
    </source>
</evidence>
<dbReference type="CDD" id="cd04194">
    <property type="entry name" value="GT8_A4GalT_like"/>
    <property type="match status" value="1"/>
</dbReference>
<dbReference type="Gene3D" id="3.90.550.10">
    <property type="entry name" value="Spore Coat Polysaccharide Biosynthesis Protein SpsA, Chain A"/>
    <property type="match status" value="1"/>
</dbReference>
<evidence type="ECO:0000256" key="2">
    <source>
        <dbReference type="ARBA" id="ARBA00004713"/>
    </source>
</evidence>
<dbReference type="SUPFAM" id="SSF53448">
    <property type="entry name" value="Nucleotide-diphospho-sugar transferases"/>
    <property type="match status" value="1"/>
</dbReference>
<keyword evidence="7" id="KW-0460">Magnesium</keyword>
<keyword evidence="8" id="KW-0448">Lipopolysaccharide biosynthesis</keyword>
<name>A0A1M4XLF9_9FIRM</name>
<feature type="domain" description="Glycosyl transferase family 8 C-terminal" evidence="9">
    <location>
        <begin position="260"/>
        <end position="313"/>
    </location>
</feature>
<comment type="similarity">
    <text evidence="3">Belongs to the glycosyltransferase 8 family.</text>
</comment>
<dbReference type="PANTHER" id="PTHR13778">
    <property type="entry name" value="GLYCOSYLTRANSFERASE 8 DOMAIN-CONTAINING PROTEIN"/>
    <property type="match status" value="1"/>
</dbReference>
<dbReference type="RefSeq" id="WP_072935622.1">
    <property type="nucleotide sequence ID" value="NZ_FQUG01000005.1"/>
</dbReference>
<protein>
    <submittedName>
        <fullName evidence="10">UDP-D-galactose:(Glucosyl)LPS alpha-1,3-D-galactosyltransferase</fullName>
    </submittedName>
</protein>
<evidence type="ECO:0000256" key="7">
    <source>
        <dbReference type="ARBA" id="ARBA00022842"/>
    </source>
</evidence>
<organism evidence="10 11">
    <name type="scientific">Schwartzia succinivorans DSM 10502</name>
    <dbReference type="NCBI Taxonomy" id="1123243"/>
    <lineage>
        <taxon>Bacteria</taxon>
        <taxon>Bacillati</taxon>
        <taxon>Bacillota</taxon>
        <taxon>Negativicutes</taxon>
        <taxon>Selenomonadales</taxon>
        <taxon>Selenomonadaceae</taxon>
        <taxon>Schwartzia</taxon>
    </lineage>
</organism>
<keyword evidence="4 10" id="KW-0328">Glycosyltransferase</keyword>
<dbReference type="AlphaFoldDB" id="A0A1M4XLF9"/>
<dbReference type="STRING" id="1123243.SAMN02745190_01528"/>
<dbReference type="Pfam" id="PF01501">
    <property type="entry name" value="Glyco_transf_8"/>
    <property type="match status" value="1"/>
</dbReference>
<gene>
    <name evidence="10" type="ORF">SAMN02745190_01528</name>
</gene>
<proteinExistence type="inferred from homology"/>
<dbReference type="InterPro" id="IPR002495">
    <property type="entry name" value="Glyco_trans_8"/>
</dbReference>
<evidence type="ECO:0000256" key="1">
    <source>
        <dbReference type="ARBA" id="ARBA00001946"/>
    </source>
</evidence>
<accession>A0A1M4XLF9</accession>
<dbReference type="GO" id="GO:0008918">
    <property type="term" value="F:lipopolysaccharide 3-alpha-galactosyltransferase activity"/>
    <property type="evidence" value="ECO:0007669"/>
    <property type="project" value="InterPro"/>
</dbReference>
<evidence type="ECO:0000256" key="4">
    <source>
        <dbReference type="ARBA" id="ARBA00022676"/>
    </source>
</evidence>
<evidence type="ECO:0000256" key="3">
    <source>
        <dbReference type="ARBA" id="ARBA00006351"/>
    </source>
</evidence>
<keyword evidence="6" id="KW-0479">Metal-binding</keyword>